<feature type="domain" description="Plastid lipid-associated protein/fibrillin conserved" evidence="3">
    <location>
        <begin position="77"/>
        <end position="259"/>
    </location>
</feature>
<dbReference type="PANTHER" id="PTHR31906">
    <property type="entry name" value="PLASTID-LIPID-ASSOCIATED PROTEIN 4, CHLOROPLASTIC-RELATED"/>
    <property type="match status" value="1"/>
</dbReference>
<gene>
    <name evidence="4" type="ORF">PPROV_000957700</name>
</gene>
<sequence length="264" mass="28255">MEPSSGAIVPVVQGEIMVAEPDDDDDDDDSPNGVVKSMRGMLSSSFDESAGGIVNSQVQVNYKPTFVQGASADQTKDAKTSLLTAILGLDRGLAADDNAKRRVQKLACALEASNPTQRPLRSPLMNGEWELQYTTASAAVGGGGVLGAKPVAGGVRQRVDMYSMKLINETEYKVFGQQVLNKAIADVEAQSDSRISLNFTDFEIGPLKLSAPPKTPARLAIEWELAATGRGGKGAWLDTTYLDYDVRISRNDLGDLFVLTKVND</sequence>
<evidence type="ECO:0000256" key="2">
    <source>
        <dbReference type="ARBA" id="ARBA00022640"/>
    </source>
</evidence>
<organism evidence="4 5">
    <name type="scientific">Pycnococcus provasolii</name>
    <dbReference type="NCBI Taxonomy" id="41880"/>
    <lineage>
        <taxon>Eukaryota</taxon>
        <taxon>Viridiplantae</taxon>
        <taxon>Chlorophyta</taxon>
        <taxon>Pseudoscourfieldiophyceae</taxon>
        <taxon>Pseudoscourfieldiales</taxon>
        <taxon>Pycnococcaceae</taxon>
        <taxon>Pycnococcus</taxon>
    </lineage>
</organism>
<dbReference type="Pfam" id="PF04755">
    <property type="entry name" value="PAP_fibrillin"/>
    <property type="match status" value="1"/>
</dbReference>
<dbReference type="Proteomes" id="UP000660262">
    <property type="component" value="Unassembled WGS sequence"/>
</dbReference>
<evidence type="ECO:0000256" key="1">
    <source>
        <dbReference type="ARBA" id="ARBA00004474"/>
    </source>
</evidence>
<dbReference type="InterPro" id="IPR006843">
    <property type="entry name" value="PAP/fibrillin_dom"/>
</dbReference>
<reference evidence="4" key="1">
    <citation type="submission" date="2020-10" db="EMBL/GenBank/DDBJ databases">
        <title>Unveiling of a novel bifunctional photoreceptor, Dualchrome1, isolated from a cosmopolitan green alga.</title>
        <authorList>
            <person name="Suzuki S."/>
            <person name="Kawachi M."/>
        </authorList>
    </citation>
    <scope>NUCLEOTIDE SEQUENCE</scope>
    <source>
        <strain evidence="4">NIES 2893</strain>
    </source>
</reference>
<keyword evidence="2" id="KW-0934">Plastid</keyword>
<comment type="caution">
    <text evidence="4">The sequence shown here is derived from an EMBL/GenBank/DDBJ whole genome shotgun (WGS) entry which is preliminary data.</text>
</comment>
<dbReference type="GO" id="GO:0009536">
    <property type="term" value="C:plastid"/>
    <property type="evidence" value="ECO:0007669"/>
    <property type="project" value="UniProtKB-SubCell"/>
</dbReference>
<keyword evidence="5" id="KW-1185">Reference proteome</keyword>
<name>A0A830HTP3_9CHLO</name>
<dbReference type="InterPro" id="IPR039633">
    <property type="entry name" value="PAP"/>
</dbReference>
<dbReference type="AlphaFoldDB" id="A0A830HTP3"/>
<evidence type="ECO:0000313" key="4">
    <source>
        <dbReference type="EMBL" id="GHP10846.1"/>
    </source>
</evidence>
<dbReference type="EMBL" id="BNJQ01000031">
    <property type="protein sequence ID" value="GHP10846.1"/>
    <property type="molecule type" value="Genomic_DNA"/>
</dbReference>
<proteinExistence type="predicted"/>
<comment type="subcellular location">
    <subcellularLocation>
        <location evidence="1">Plastid</location>
    </subcellularLocation>
</comment>
<accession>A0A830HTP3</accession>
<evidence type="ECO:0000313" key="5">
    <source>
        <dbReference type="Proteomes" id="UP000660262"/>
    </source>
</evidence>
<protein>
    <recommendedName>
        <fullName evidence="3">Plastid lipid-associated protein/fibrillin conserved domain-containing protein</fullName>
    </recommendedName>
</protein>
<dbReference type="OrthoDB" id="189024at2759"/>
<evidence type="ECO:0000259" key="3">
    <source>
        <dbReference type="Pfam" id="PF04755"/>
    </source>
</evidence>